<dbReference type="EMBL" id="OZ019897">
    <property type="protein sequence ID" value="CAK9227216.1"/>
    <property type="molecule type" value="Genomic_DNA"/>
</dbReference>
<dbReference type="InterPro" id="IPR016024">
    <property type="entry name" value="ARM-type_fold"/>
</dbReference>
<comment type="similarity">
    <text evidence="1">Belongs to the SF3B1 family.</text>
</comment>
<dbReference type="Gene3D" id="1.25.10.10">
    <property type="entry name" value="Leucine-rich Repeat Variant"/>
    <property type="match status" value="1"/>
</dbReference>
<name>A0ABP0UQZ9_9BRYO</name>
<proteinExistence type="inferred from homology"/>
<keyword evidence="2" id="KW-0747">Spliceosome</keyword>
<evidence type="ECO:0000313" key="4">
    <source>
        <dbReference type="Proteomes" id="UP001497512"/>
    </source>
</evidence>
<evidence type="ECO:0000256" key="2">
    <source>
        <dbReference type="ARBA" id="ARBA00022728"/>
    </source>
</evidence>
<evidence type="ECO:0000256" key="1">
    <source>
        <dbReference type="ARBA" id="ARBA00005754"/>
    </source>
</evidence>
<protein>
    <submittedName>
        <fullName evidence="3">Uncharacterized protein</fullName>
    </submittedName>
</protein>
<evidence type="ECO:0000313" key="3">
    <source>
        <dbReference type="EMBL" id="CAK9227216.1"/>
    </source>
</evidence>
<dbReference type="Proteomes" id="UP001497512">
    <property type="component" value="Chromosome 5"/>
</dbReference>
<dbReference type="InterPro" id="IPR011989">
    <property type="entry name" value="ARM-like"/>
</dbReference>
<gene>
    <name evidence="3" type="ORF">CSSPTR1EN2_LOCUS18628</name>
</gene>
<dbReference type="InterPro" id="IPR038737">
    <property type="entry name" value="SF3b_su1-like"/>
</dbReference>
<keyword evidence="2" id="KW-0508">mRNA splicing</keyword>
<reference evidence="3" key="1">
    <citation type="submission" date="2024-02" db="EMBL/GenBank/DDBJ databases">
        <authorList>
            <consortium name="ELIXIR-Norway"/>
            <consortium name="Elixir Norway"/>
        </authorList>
    </citation>
    <scope>NUCLEOTIDE SEQUENCE</scope>
</reference>
<sequence length="101" mass="11061">MVMETIEKVVASLGASDIDACLEELLIDGILYASQEQTSDDANVMLNGFGTVVNALGQRVKPYLPQICGMIKWRLNNKIAKVRQQAADLISRIAVVMKKVP</sequence>
<dbReference type="PANTHER" id="PTHR12097">
    <property type="entry name" value="SPLICING FACTOR 3B, SUBUNIT 1-RELATED"/>
    <property type="match status" value="1"/>
</dbReference>
<dbReference type="SUPFAM" id="SSF48371">
    <property type="entry name" value="ARM repeat"/>
    <property type="match status" value="1"/>
</dbReference>
<keyword evidence="2" id="KW-0507">mRNA processing</keyword>
<accession>A0ABP0UQZ9</accession>
<keyword evidence="4" id="KW-1185">Reference proteome</keyword>
<organism evidence="3 4">
    <name type="scientific">Sphagnum troendelagicum</name>
    <dbReference type="NCBI Taxonomy" id="128251"/>
    <lineage>
        <taxon>Eukaryota</taxon>
        <taxon>Viridiplantae</taxon>
        <taxon>Streptophyta</taxon>
        <taxon>Embryophyta</taxon>
        <taxon>Bryophyta</taxon>
        <taxon>Sphagnophytina</taxon>
        <taxon>Sphagnopsida</taxon>
        <taxon>Sphagnales</taxon>
        <taxon>Sphagnaceae</taxon>
        <taxon>Sphagnum</taxon>
    </lineage>
</organism>